<dbReference type="EMBL" id="JAAPAO010000040">
    <property type="protein sequence ID" value="KAF4675932.1"/>
    <property type="molecule type" value="Genomic_DNA"/>
</dbReference>
<accession>A0A7J6MWC5</accession>
<name>A0A7J6MWC5_PERCH</name>
<proteinExistence type="predicted"/>
<protein>
    <submittedName>
        <fullName evidence="2">Uncharacterized protein</fullName>
    </submittedName>
</protein>
<sequence>MASAKSESFIRFNARKEHRTTLPDFRALERDHPSGGAEIRRPRWSISHEDLDNVLDEIFSKTSEQATTRRRSERAARRRRSDASGTLESSQIPKPSIDSESEYATRMEVEAQHSKGNERDTSDNTNVNEGDGQRLSHASLARRIAVKQATGDTEMPLGDSPAMGITSDEQDKKRPDSYAVSKYISSLTANGPTDDINRQE</sequence>
<dbReference type="AlphaFoldDB" id="A0A7J6MWC5"/>
<organism evidence="2 3">
    <name type="scientific">Perkinsus chesapeaki</name>
    <name type="common">Clam parasite</name>
    <name type="synonym">Perkinsus andrewsi</name>
    <dbReference type="NCBI Taxonomy" id="330153"/>
    <lineage>
        <taxon>Eukaryota</taxon>
        <taxon>Sar</taxon>
        <taxon>Alveolata</taxon>
        <taxon>Perkinsozoa</taxon>
        <taxon>Perkinsea</taxon>
        <taxon>Perkinsida</taxon>
        <taxon>Perkinsidae</taxon>
        <taxon>Perkinsus</taxon>
    </lineage>
</organism>
<dbReference type="Proteomes" id="UP000591131">
    <property type="component" value="Unassembled WGS sequence"/>
</dbReference>
<feature type="compositionally biased region" description="Basic and acidic residues" evidence="1">
    <location>
        <begin position="103"/>
        <end position="122"/>
    </location>
</feature>
<feature type="compositionally biased region" description="Basic residues" evidence="1">
    <location>
        <begin position="68"/>
        <end position="80"/>
    </location>
</feature>
<evidence type="ECO:0000313" key="3">
    <source>
        <dbReference type="Proteomes" id="UP000591131"/>
    </source>
</evidence>
<feature type="region of interest" description="Disordered" evidence="1">
    <location>
        <begin position="1"/>
        <end position="200"/>
    </location>
</feature>
<reference evidence="2 3" key="1">
    <citation type="submission" date="2020-04" db="EMBL/GenBank/DDBJ databases">
        <title>Perkinsus chesapeaki whole genome sequence.</title>
        <authorList>
            <person name="Bogema D.R."/>
        </authorList>
    </citation>
    <scope>NUCLEOTIDE SEQUENCE [LARGE SCALE GENOMIC DNA]</scope>
    <source>
        <strain evidence="2">ATCC PRA-425</strain>
    </source>
</reference>
<gene>
    <name evidence="2" type="ORF">FOL47_006999</name>
</gene>
<feature type="compositionally biased region" description="Basic and acidic residues" evidence="1">
    <location>
        <begin position="26"/>
        <end position="51"/>
    </location>
</feature>
<evidence type="ECO:0000256" key="1">
    <source>
        <dbReference type="SAM" id="MobiDB-lite"/>
    </source>
</evidence>
<keyword evidence="3" id="KW-1185">Reference proteome</keyword>
<comment type="caution">
    <text evidence="2">The sequence shown here is derived from an EMBL/GenBank/DDBJ whole genome shotgun (WGS) entry which is preliminary data.</text>
</comment>
<evidence type="ECO:0000313" key="2">
    <source>
        <dbReference type="EMBL" id="KAF4675932.1"/>
    </source>
</evidence>